<accession>A0A3P3RML9</accession>
<evidence type="ECO:0000313" key="4">
    <source>
        <dbReference type="Proteomes" id="UP000282322"/>
    </source>
</evidence>
<feature type="region of interest" description="Disordered" evidence="1">
    <location>
        <begin position="221"/>
        <end position="293"/>
    </location>
</feature>
<feature type="transmembrane region" description="Helical" evidence="2">
    <location>
        <begin position="298"/>
        <end position="320"/>
    </location>
</feature>
<feature type="compositionally biased region" description="Polar residues" evidence="1">
    <location>
        <begin position="276"/>
        <end position="293"/>
    </location>
</feature>
<sequence length="326" mass="34693">MLSVHNLSYTRPLLLFVIVGSIALSGLAMPASPSTIVDQSAPPQNVSDEHTMVIKTTDEPIQYVLSATGRVRGEPNESDAVQGRTLSGRVGGVSWNNTTDDTTDTVTYTGYIESFQPRGGDPQLRIEGQQISPDTLSANHLRIARPNSSTNNPINYEITVTGDATPGESTEGQDQTTVAGGANGTRIQGQLTDQYDSFYFTGNTTSTSFDRQARVFINGQNTAVQNSNNGTQTDTHPTPIGGAATDAPVLTTTERTTSQPTNSRDASQAPADSGRTDTTQATSNEGAESSESTSPLAFLFRVASGLVLVALLVGAGWYFLPRQQRW</sequence>
<feature type="compositionally biased region" description="Polar residues" evidence="1">
    <location>
        <begin position="221"/>
        <end position="236"/>
    </location>
</feature>
<dbReference type="RefSeq" id="WP_124953500.1">
    <property type="nucleotide sequence ID" value="NZ_RRCH01000003.1"/>
</dbReference>
<evidence type="ECO:0000313" key="3">
    <source>
        <dbReference type="EMBL" id="RRJ33633.1"/>
    </source>
</evidence>
<keyword evidence="2" id="KW-0472">Membrane</keyword>
<gene>
    <name evidence="3" type="ORF">EIK79_02210</name>
</gene>
<organism evidence="3 4">
    <name type="scientific">Halocatena pleomorpha</name>
    <dbReference type="NCBI Taxonomy" id="1785090"/>
    <lineage>
        <taxon>Archaea</taxon>
        <taxon>Methanobacteriati</taxon>
        <taxon>Methanobacteriota</taxon>
        <taxon>Stenosarchaea group</taxon>
        <taxon>Halobacteria</taxon>
        <taxon>Halobacteriales</taxon>
        <taxon>Natronomonadaceae</taxon>
        <taxon>Halocatena</taxon>
    </lineage>
</organism>
<feature type="compositionally biased region" description="Polar residues" evidence="1">
    <location>
        <begin position="167"/>
        <end position="178"/>
    </location>
</feature>
<dbReference type="AlphaFoldDB" id="A0A3P3RML9"/>
<protein>
    <submittedName>
        <fullName evidence="3">Uncharacterized protein</fullName>
    </submittedName>
</protein>
<feature type="region of interest" description="Disordered" evidence="1">
    <location>
        <begin position="163"/>
        <end position="184"/>
    </location>
</feature>
<comment type="caution">
    <text evidence="3">The sequence shown here is derived from an EMBL/GenBank/DDBJ whole genome shotgun (WGS) entry which is preliminary data.</text>
</comment>
<evidence type="ECO:0000256" key="1">
    <source>
        <dbReference type="SAM" id="MobiDB-lite"/>
    </source>
</evidence>
<dbReference type="Proteomes" id="UP000282322">
    <property type="component" value="Unassembled WGS sequence"/>
</dbReference>
<keyword evidence="2" id="KW-1133">Transmembrane helix</keyword>
<evidence type="ECO:0000256" key="2">
    <source>
        <dbReference type="SAM" id="Phobius"/>
    </source>
</evidence>
<dbReference type="EMBL" id="RRCH01000003">
    <property type="protein sequence ID" value="RRJ33633.1"/>
    <property type="molecule type" value="Genomic_DNA"/>
</dbReference>
<proteinExistence type="predicted"/>
<feature type="compositionally biased region" description="Polar residues" evidence="1">
    <location>
        <begin position="250"/>
        <end position="266"/>
    </location>
</feature>
<name>A0A3P3RML9_9EURY</name>
<keyword evidence="2" id="KW-0812">Transmembrane</keyword>
<keyword evidence="4" id="KW-1185">Reference proteome</keyword>
<reference evidence="3 4" key="1">
    <citation type="submission" date="2018-11" db="EMBL/GenBank/DDBJ databases">
        <title>Taxonoimc description of Halomarina strain SPP-AMP-1.</title>
        <authorList>
            <person name="Pal Y."/>
            <person name="Srinivasana K."/>
            <person name="Verma A."/>
            <person name="Kumar P."/>
        </authorList>
    </citation>
    <scope>NUCLEOTIDE SEQUENCE [LARGE SCALE GENOMIC DNA]</scope>
    <source>
        <strain evidence="3 4">SPP-AMP-1</strain>
    </source>
</reference>